<comment type="caution">
    <text evidence="1">The sequence shown here is derived from an EMBL/GenBank/DDBJ whole genome shotgun (WGS) entry which is preliminary data.</text>
</comment>
<proteinExistence type="predicted"/>
<name>A0ACB9P7V5_BAUVA</name>
<evidence type="ECO:0000313" key="2">
    <source>
        <dbReference type="Proteomes" id="UP000828941"/>
    </source>
</evidence>
<sequence length="111" mass="12610">MGLEILEEFRPITPIRTVPIVRTFNHRTESSDPQVTKEVSQLNKEQDQECHTPKSPSHTLKPPLVCPPAPKKPRLAKRNVTPPPQGYFQVPHDLTSVFILHKPSKKMRATS</sequence>
<keyword evidence="2" id="KW-1185">Reference proteome</keyword>
<dbReference type="EMBL" id="CM039430">
    <property type="protein sequence ID" value="KAI4344488.1"/>
    <property type="molecule type" value="Genomic_DNA"/>
</dbReference>
<accession>A0ACB9P7V5</accession>
<protein>
    <submittedName>
        <fullName evidence="1">Uncharacterized protein</fullName>
    </submittedName>
</protein>
<gene>
    <name evidence="1" type="ORF">L6164_011709</name>
</gene>
<organism evidence="1 2">
    <name type="scientific">Bauhinia variegata</name>
    <name type="common">Purple orchid tree</name>
    <name type="synonym">Phanera variegata</name>
    <dbReference type="NCBI Taxonomy" id="167791"/>
    <lineage>
        <taxon>Eukaryota</taxon>
        <taxon>Viridiplantae</taxon>
        <taxon>Streptophyta</taxon>
        <taxon>Embryophyta</taxon>
        <taxon>Tracheophyta</taxon>
        <taxon>Spermatophyta</taxon>
        <taxon>Magnoliopsida</taxon>
        <taxon>eudicotyledons</taxon>
        <taxon>Gunneridae</taxon>
        <taxon>Pentapetalae</taxon>
        <taxon>rosids</taxon>
        <taxon>fabids</taxon>
        <taxon>Fabales</taxon>
        <taxon>Fabaceae</taxon>
        <taxon>Cercidoideae</taxon>
        <taxon>Cercideae</taxon>
        <taxon>Bauhiniinae</taxon>
        <taxon>Bauhinia</taxon>
    </lineage>
</organism>
<reference evidence="1 2" key="1">
    <citation type="journal article" date="2022" name="DNA Res.">
        <title>Chromosomal-level genome assembly of the orchid tree Bauhinia variegata (Leguminosae; Cercidoideae) supports the allotetraploid origin hypothesis of Bauhinia.</title>
        <authorList>
            <person name="Zhong Y."/>
            <person name="Chen Y."/>
            <person name="Zheng D."/>
            <person name="Pang J."/>
            <person name="Liu Y."/>
            <person name="Luo S."/>
            <person name="Meng S."/>
            <person name="Qian L."/>
            <person name="Wei D."/>
            <person name="Dai S."/>
            <person name="Zhou R."/>
        </authorList>
    </citation>
    <scope>NUCLEOTIDE SEQUENCE [LARGE SCALE GENOMIC DNA]</scope>
    <source>
        <strain evidence="1">BV-YZ2020</strain>
    </source>
</reference>
<dbReference type="Proteomes" id="UP000828941">
    <property type="component" value="Chromosome 5"/>
</dbReference>
<evidence type="ECO:0000313" key="1">
    <source>
        <dbReference type="EMBL" id="KAI4344488.1"/>
    </source>
</evidence>